<dbReference type="AlphaFoldDB" id="A0A7D9CZK8"/>
<evidence type="ECO:0000313" key="7">
    <source>
        <dbReference type="EMBL" id="VUG19056.1"/>
    </source>
</evidence>
<dbReference type="PANTHER" id="PTHR42909:SF1">
    <property type="entry name" value="CARBOHYDRATE KINASE PFKB DOMAIN-CONTAINING PROTEIN"/>
    <property type="match status" value="1"/>
</dbReference>
<keyword evidence="5" id="KW-0326">Glycosidase</keyword>
<keyword evidence="2" id="KW-0378">Hydrolase</keyword>
<dbReference type="EMBL" id="CABFWN010000004">
    <property type="protein sequence ID" value="VUG19056.1"/>
    <property type="molecule type" value="Genomic_DNA"/>
</dbReference>
<evidence type="ECO:0000256" key="5">
    <source>
        <dbReference type="ARBA" id="ARBA00023295"/>
    </source>
</evidence>
<dbReference type="GO" id="GO:0004730">
    <property type="term" value="F:pseudouridylate synthase activity"/>
    <property type="evidence" value="ECO:0007669"/>
    <property type="project" value="InterPro"/>
</dbReference>
<dbReference type="Pfam" id="PF04227">
    <property type="entry name" value="Indigoidine_A"/>
    <property type="match status" value="1"/>
</dbReference>
<keyword evidence="1" id="KW-0479">Metal-binding</keyword>
<dbReference type="GO" id="GO:0016798">
    <property type="term" value="F:hydrolase activity, acting on glycosyl bonds"/>
    <property type="evidence" value="ECO:0007669"/>
    <property type="project" value="UniProtKB-KW"/>
</dbReference>
<dbReference type="SUPFAM" id="SSF110581">
    <property type="entry name" value="Indigoidine synthase A-like"/>
    <property type="match status" value="1"/>
</dbReference>
<feature type="region of interest" description="Disordered" evidence="6">
    <location>
        <begin position="358"/>
        <end position="377"/>
    </location>
</feature>
<dbReference type="HAMAP" id="MF_01876">
    <property type="entry name" value="PsiMP_glycosidase"/>
    <property type="match status" value="1"/>
</dbReference>
<evidence type="ECO:0000256" key="4">
    <source>
        <dbReference type="ARBA" id="ARBA00023239"/>
    </source>
</evidence>
<evidence type="ECO:0000256" key="2">
    <source>
        <dbReference type="ARBA" id="ARBA00022801"/>
    </source>
</evidence>
<dbReference type="InterPro" id="IPR029056">
    <property type="entry name" value="Ribokinase-like"/>
</dbReference>
<dbReference type="InterPro" id="IPR007342">
    <property type="entry name" value="PsuG"/>
</dbReference>
<accession>A0A7D9CZK8</accession>
<dbReference type="PANTHER" id="PTHR42909">
    <property type="entry name" value="ZGC:136858"/>
    <property type="match status" value="1"/>
</dbReference>
<evidence type="ECO:0000256" key="3">
    <source>
        <dbReference type="ARBA" id="ARBA00023211"/>
    </source>
</evidence>
<proteinExistence type="inferred from homology"/>
<dbReference type="Gene3D" id="3.40.1190.20">
    <property type="match status" value="1"/>
</dbReference>
<evidence type="ECO:0000313" key="8">
    <source>
        <dbReference type="Proteomes" id="UP000478008"/>
    </source>
</evidence>
<dbReference type="GO" id="GO:0005737">
    <property type="term" value="C:cytoplasm"/>
    <property type="evidence" value="ECO:0007669"/>
    <property type="project" value="TreeGrafter"/>
</dbReference>
<dbReference type="Gene3D" id="3.40.1790.10">
    <property type="entry name" value="Indigoidine synthase domain"/>
    <property type="match status" value="1"/>
</dbReference>
<evidence type="ECO:0000256" key="6">
    <source>
        <dbReference type="SAM" id="MobiDB-lite"/>
    </source>
</evidence>
<dbReference type="GO" id="GO:0046872">
    <property type="term" value="F:metal ion binding"/>
    <property type="evidence" value="ECO:0007669"/>
    <property type="project" value="UniProtKB-KW"/>
</dbReference>
<dbReference type="Proteomes" id="UP000478008">
    <property type="component" value="Unassembled WGS sequence"/>
</dbReference>
<organism evidence="7 8">
    <name type="scientific">Dekkera bruxellensis</name>
    <name type="common">Brettanomyces custersii</name>
    <dbReference type="NCBI Taxonomy" id="5007"/>
    <lineage>
        <taxon>Eukaryota</taxon>
        <taxon>Fungi</taxon>
        <taxon>Dikarya</taxon>
        <taxon>Ascomycota</taxon>
        <taxon>Saccharomycotina</taxon>
        <taxon>Pichiomycetes</taxon>
        <taxon>Pichiales</taxon>
        <taxon>Pichiaceae</taxon>
        <taxon>Brettanomyces</taxon>
    </lineage>
</organism>
<dbReference type="SUPFAM" id="SSF53613">
    <property type="entry name" value="Ribokinase-like"/>
    <property type="match status" value="1"/>
</dbReference>
<name>A0A7D9CZK8_DEKBR</name>
<sequence length="797" mass="86223">MFANTLHIQLQHRLRSLVPRAFSSVAQFTKVSDEVRQAVAENKPVVALESTIITHGLPYPANVQMAINVEAVVRKCNAVPATIGFVRGRPTVGLSLEEIEHLADIKRPKYKISRRDIPVIMSGGLSGGTTIAATMILAHQQGIDIMATGGLGGVSRPHNLMDVSADLDELSKTPVGVICSGPKSILDVQRTMEYLETKGVPVFTFDDGGFPNASGHHVLNVPGFYTRDSGVPSPFSFARHSDTASVIYNGKYGMNLNNGYVFCIPAPSDIAMPKEIIEKVIESALAEANEMGVRGKDLTPFLLGRINSMTNGASVKCNVAFVKNNAAFASSVAVNLCKLKSDAELKVSSADKNFVSNTNAATKNTSSGPKNVTKDHEDTNLGISSVAVIGSVAMDSTSSIGMNTSVVMGDSNPGKTIHSIGGVGFNVALACSSSTRQKTKASPLFISAINGEDLTGSSILKRIGKLGISAEGLQNLKDQNTAEYTSVHDETGKLIVACADMDIIEHLSEKATIGKLQKHKPSHILMDSNIPVKLMNSVLKYSKDNSAKLIYEPTSAVKAYKLGQAAVHSYPDNEITMITPTINELNTMFESFHENAKFQDLDTWFPVIDSLKIDKLRDKLERCTAKLPYLQHYIENGLFQEAFRILPYAPNMFIKDGANGVFCIHLTDDISMAAKIVDPYSFSFKDGRKTEAVFTIVQEGAQGLGIVIQHFPGYDISPNEIKSVTGAGDSMVGYLLSELAANDNSPKRFLLNQLENSKREKLIMDSQKVACLSLMSDNAVDHIAIRKFIQEGEPDLD</sequence>
<reference evidence="7 8" key="1">
    <citation type="submission" date="2019-07" db="EMBL/GenBank/DDBJ databases">
        <authorList>
            <person name="Friedrich A."/>
            <person name="Schacherer J."/>
        </authorList>
    </citation>
    <scope>NUCLEOTIDE SEQUENCE [LARGE SCALE GENOMIC DNA]</scope>
</reference>
<keyword evidence="8" id="KW-1185">Reference proteome</keyword>
<dbReference type="InterPro" id="IPR022830">
    <property type="entry name" value="Indigdn_synthA-like"/>
</dbReference>
<protein>
    <submittedName>
        <fullName evidence="7">DEBR0S4_09362g1_1</fullName>
    </submittedName>
</protein>
<feature type="compositionally biased region" description="Polar residues" evidence="6">
    <location>
        <begin position="358"/>
        <end position="370"/>
    </location>
</feature>
<gene>
    <name evidence="7" type="ORF">DEBR0S4_09362G</name>
</gene>
<evidence type="ECO:0000256" key="1">
    <source>
        <dbReference type="ARBA" id="ARBA00022723"/>
    </source>
</evidence>
<keyword evidence="3" id="KW-0464">Manganese</keyword>
<keyword evidence="4" id="KW-0456">Lyase</keyword>